<comment type="caution">
    <text evidence="2">The sequence shown here is derived from an EMBL/GenBank/DDBJ whole genome shotgun (WGS) entry which is preliminary data.</text>
</comment>
<accession>A0ABU6YZU2</accession>
<dbReference type="EMBL" id="JASCZI010251795">
    <property type="protein sequence ID" value="MED6215490.1"/>
    <property type="molecule type" value="Genomic_DNA"/>
</dbReference>
<evidence type="ECO:0000256" key="1">
    <source>
        <dbReference type="SAM" id="MobiDB-lite"/>
    </source>
</evidence>
<keyword evidence="3" id="KW-1185">Reference proteome</keyword>
<name>A0ABU6YZU2_9FABA</name>
<feature type="non-terminal residue" evidence="2">
    <location>
        <position position="101"/>
    </location>
</feature>
<protein>
    <submittedName>
        <fullName evidence="2">Uncharacterized protein</fullName>
    </submittedName>
</protein>
<evidence type="ECO:0000313" key="3">
    <source>
        <dbReference type="Proteomes" id="UP001341840"/>
    </source>
</evidence>
<organism evidence="2 3">
    <name type="scientific">Stylosanthes scabra</name>
    <dbReference type="NCBI Taxonomy" id="79078"/>
    <lineage>
        <taxon>Eukaryota</taxon>
        <taxon>Viridiplantae</taxon>
        <taxon>Streptophyta</taxon>
        <taxon>Embryophyta</taxon>
        <taxon>Tracheophyta</taxon>
        <taxon>Spermatophyta</taxon>
        <taxon>Magnoliopsida</taxon>
        <taxon>eudicotyledons</taxon>
        <taxon>Gunneridae</taxon>
        <taxon>Pentapetalae</taxon>
        <taxon>rosids</taxon>
        <taxon>fabids</taxon>
        <taxon>Fabales</taxon>
        <taxon>Fabaceae</taxon>
        <taxon>Papilionoideae</taxon>
        <taxon>50 kb inversion clade</taxon>
        <taxon>dalbergioids sensu lato</taxon>
        <taxon>Dalbergieae</taxon>
        <taxon>Pterocarpus clade</taxon>
        <taxon>Stylosanthes</taxon>
    </lineage>
</organism>
<feature type="compositionally biased region" description="Basic residues" evidence="1">
    <location>
        <begin position="60"/>
        <end position="88"/>
    </location>
</feature>
<evidence type="ECO:0000313" key="2">
    <source>
        <dbReference type="EMBL" id="MED6215490.1"/>
    </source>
</evidence>
<feature type="non-terminal residue" evidence="2">
    <location>
        <position position="1"/>
    </location>
</feature>
<sequence length="101" mass="12183">EEDELEDFEDDDEELAFLLKRFNRLAQRKNSTSRTNQDNLLNVMVVAKLDISNQIVQRLKKKIRRKDSRRRRHTSHGRMKKRANHPTKMKTLTYASWQKET</sequence>
<gene>
    <name evidence="2" type="ORF">PIB30_114181</name>
</gene>
<proteinExistence type="predicted"/>
<reference evidence="2 3" key="1">
    <citation type="journal article" date="2023" name="Plants (Basel)">
        <title>Bridging the Gap: Combining Genomics and Transcriptomics Approaches to Understand Stylosanthes scabra, an Orphan Legume from the Brazilian Caatinga.</title>
        <authorList>
            <person name="Ferreira-Neto J.R.C."/>
            <person name="da Silva M.D."/>
            <person name="Binneck E."/>
            <person name="de Melo N.F."/>
            <person name="da Silva R.H."/>
            <person name="de Melo A.L.T.M."/>
            <person name="Pandolfi V."/>
            <person name="Bustamante F.O."/>
            <person name="Brasileiro-Vidal A.C."/>
            <person name="Benko-Iseppon A.M."/>
        </authorList>
    </citation>
    <scope>NUCLEOTIDE SEQUENCE [LARGE SCALE GENOMIC DNA]</scope>
    <source>
        <tissue evidence="2">Leaves</tissue>
    </source>
</reference>
<feature type="region of interest" description="Disordered" evidence="1">
    <location>
        <begin position="60"/>
        <end position="101"/>
    </location>
</feature>
<dbReference type="Proteomes" id="UP001341840">
    <property type="component" value="Unassembled WGS sequence"/>
</dbReference>